<name>A0A1X7LBS3_9BURK</name>
<dbReference type="OrthoDB" id="9006071at2"/>
<keyword evidence="1" id="KW-0732">Signal</keyword>
<feature type="chain" id="PRO_5012507810" description="Lipoprotein" evidence="1">
    <location>
        <begin position="19"/>
        <end position="110"/>
    </location>
</feature>
<keyword evidence="3" id="KW-1185">Reference proteome</keyword>
<reference evidence="3" key="1">
    <citation type="submission" date="2017-04" db="EMBL/GenBank/DDBJ databases">
        <authorList>
            <person name="Varghese N."/>
            <person name="Submissions S."/>
        </authorList>
    </citation>
    <scope>NUCLEOTIDE SEQUENCE [LARGE SCALE GENOMIC DNA]</scope>
    <source>
        <strain evidence="3">LMG 29540</strain>
    </source>
</reference>
<gene>
    <name evidence="2" type="ORF">SAMN06265784_105333</name>
</gene>
<proteinExistence type="predicted"/>
<evidence type="ECO:0008006" key="4">
    <source>
        <dbReference type="Google" id="ProtNLM"/>
    </source>
</evidence>
<sequence length="110" mass="12032">MKKFAVALSLPLLVSACAYFQKDPDAGEPVTDTTTQRSVDDVVSCLTQIANRHDAAFKSMEIPQGQMLDFGDSNIVKVRSDNGSTTYRFYAGKRHVSNLWLESAGKTCAP</sequence>
<organism evidence="2 3">
    <name type="scientific">Paraburkholderia susongensis</name>
    <dbReference type="NCBI Taxonomy" id="1515439"/>
    <lineage>
        <taxon>Bacteria</taxon>
        <taxon>Pseudomonadati</taxon>
        <taxon>Pseudomonadota</taxon>
        <taxon>Betaproteobacteria</taxon>
        <taxon>Burkholderiales</taxon>
        <taxon>Burkholderiaceae</taxon>
        <taxon>Paraburkholderia</taxon>
    </lineage>
</organism>
<dbReference type="Proteomes" id="UP000193228">
    <property type="component" value="Unassembled WGS sequence"/>
</dbReference>
<dbReference type="RefSeq" id="WP_085485417.1">
    <property type="nucleotide sequence ID" value="NZ_FXAT01000005.1"/>
</dbReference>
<evidence type="ECO:0000313" key="2">
    <source>
        <dbReference type="EMBL" id="SMG50853.1"/>
    </source>
</evidence>
<dbReference type="PROSITE" id="PS51257">
    <property type="entry name" value="PROKAR_LIPOPROTEIN"/>
    <property type="match status" value="1"/>
</dbReference>
<accession>A0A1X7LBS3</accession>
<feature type="signal peptide" evidence="1">
    <location>
        <begin position="1"/>
        <end position="18"/>
    </location>
</feature>
<dbReference type="EMBL" id="FXAT01000005">
    <property type="protein sequence ID" value="SMG50853.1"/>
    <property type="molecule type" value="Genomic_DNA"/>
</dbReference>
<protein>
    <recommendedName>
        <fullName evidence="4">Lipoprotein</fullName>
    </recommendedName>
</protein>
<evidence type="ECO:0000256" key="1">
    <source>
        <dbReference type="SAM" id="SignalP"/>
    </source>
</evidence>
<evidence type="ECO:0000313" key="3">
    <source>
        <dbReference type="Proteomes" id="UP000193228"/>
    </source>
</evidence>
<dbReference type="AlphaFoldDB" id="A0A1X7LBS3"/>